<evidence type="ECO:0000313" key="10">
    <source>
        <dbReference type="Proteomes" id="UP000031036"/>
    </source>
</evidence>
<dbReference type="PROSITE" id="PS50850">
    <property type="entry name" value="MFS"/>
    <property type="match status" value="1"/>
</dbReference>
<dbReference type="Pfam" id="PF07690">
    <property type="entry name" value="MFS_1"/>
    <property type="match status" value="1"/>
</dbReference>
<keyword evidence="2" id="KW-0813">Transport</keyword>
<evidence type="ECO:0000256" key="6">
    <source>
        <dbReference type="ARBA" id="ARBA00024338"/>
    </source>
</evidence>
<dbReference type="PANTHER" id="PTHR23505">
    <property type="entry name" value="SPINSTER"/>
    <property type="match status" value="1"/>
</dbReference>
<dbReference type="STRING" id="6265.A0A0B2VJP5"/>
<keyword evidence="10" id="KW-1185">Reference proteome</keyword>
<feature type="transmembrane region" description="Helical" evidence="7">
    <location>
        <begin position="330"/>
        <end position="355"/>
    </location>
</feature>
<evidence type="ECO:0000256" key="7">
    <source>
        <dbReference type="SAM" id="Phobius"/>
    </source>
</evidence>
<dbReference type="InterPro" id="IPR011701">
    <property type="entry name" value="MFS"/>
</dbReference>
<name>A0A0B2VJP5_TOXCA</name>
<keyword evidence="5 7" id="KW-0472">Membrane</keyword>
<proteinExistence type="inferred from homology"/>
<evidence type="ECO:0000256" key="3">
    <source>
        <dbReference type="ARBA" id="ARBA00022692"/>
    </source>
</evidence>
<accession>A0A0B2VJP5</accession>
<dbReference type="PANTHER" id="PTHR23505:SF79">
    <property type="entry name" value="PROTEIN SPINSTER"/>
    <property type="match status" value="1"/>
</dbReference>
<dbReference type="GO" id="GO:0022857">
    <property type="term" value="F:transmembrane transporter activity"/>
    <property type="evidence" value="ECO:0007669"/>
    <property type="project" value="InterPro"/>
</dbReference>
<evidence type="ECO:0000256" key="4">
    <source>
        <dbReference type="ARBA" id="ARBA00022989"/>
    </source>
</evidence>
<evidence type="ECO:0000256" key="2">
    <source>
        <dbReference type="ARBA" id="ARBA00022448"/>
    </source>
</evidence>
<feature type="transmembrane region" description="Helical" evidence="7">
    <location>
        <begin position="73"/>
        <end position="92"/>
    </location>
</feature>
<dbReference type="CDD" id="cd17328">
    <property type="entry name" value="MFS_spinster_like"/>
    <property type="match status" value="1"/>
</dbReference>
<keyword evidence="4 7" id="KW-1133">Transmembrane helix</keyword>
<dbReference type="InterPro" id="IPR020846">
    <property type="entry name" value="MFS_dom"/>
</dbReference>
<feature type="transmembrane region" description="Helical" evidence="7">
    <location>
        <begin position="238"/>
        <end position="255"/>
    </location>
</feature>
<comment type="caution">
    <text evidence="9">The sequence shown here is derived from an EMBL/GenBank/DDBJ whole genome shotgun (WGS) entry which is preliminary data.</text>
</comment>
<feature type="transmembrane region" description="Helical" evidence="7">
    <location>
        <begin position="376"/>
        <end position="396"/>
    </location>
</feature>
<evidence type="ECO:0000256" key="5">
    <source>
        <dbReference type="ARBA" id="ARBA00023136"/>
    </source>
</evidence>
<feature type="transmembrane region" description="Helical" evidence="7">
    <location>
        <begin position="98"/>
        <end position="123"/>
    </location>
</feature>
<comment type="subcellular location">
    <subcellularLocation>
        <location evidence="1">Membrane</location>
        <topology evidence="1">Multi-pass membrane protein</topology>
    </subcellularLocation>
</comment>
<dbReference type="Proteomes" id="UP000031036">
    <property type="component" value="Unassembled WGS sequence"/>
</dbReference>
<feature type="transmembrane region" description="Helical" evidence="7">
    <location>
        <begin position="135"/>
        <end position="156"/>
    </location>
</feature>
<sequence length="449" mass="49088">MTCRGHASILVLFLINLLNYIDRFTLAGVLTDVQLHFAVDDARIGLLQTVFIIFYMSSALISGFLGDRYNRKWLITTGTACWVFGVFASSFIPGNLYYVFLAFRGVLGIGEACYVTIAPSLIADMFIASVRARTLMFFYFAAPLGSGLGYMFGSFMNSLLNSWVWGLRLTPILGVLCLILIASTIREPQRGAAEAATGATRADRFEETSYFTDIVALLKMLALSFDMFIASVRARTLMFFYFAAPLGSGLGYMFGSFMNSLLNSWVWGLRLTPILGVLCLILIASTIREPQRGAAEAATGATRADRFEETSYFTDIVALLKIPTYVSASIGYTAVTFAMVSLSWWGPASICHAFAMNAKLNSSDDISNPKKAQINFFFGLITIIGGLAGVVIGSMWAQMWSGGKCCFGVMRTDRANALVCAIGSFVAAPFLFFGLLLMDGNMAVAWVRF</sequence>
<dbReference type="AlphaFoldDB" id="A0A0B2VJP5"/>
<dbReference type="Gene3D" id="1.20.1250.20">
    <property type="entry name" value="MFS general substrate transporter like domains"/>
    <property type="match status" value="2"/>
</dbReference>
<dbReference type="GO" id="GO:0016020">
    <property type="term" value="C:membrane"/>
    <property type="evidence" value="ECO:0007669"/>
    <property type="project" value="UniProtKB-SubCell"/>
</dbReference>
<evidence type="ECO:0000259" key="8">
    <source>
        <dbReference type="PROSITE" id="PS50850"/>
    </source>
</evidence>
<dbReference type="InterPro" id="IPR044770">
    <property type="entry name" value="MFS_spinster-like"/>
</dbReference>
<feature type="transmembrane region" description="Helical" evidence="7">
    <location>
        <begin position="162"/>
        <end position="182"/>
    </location>
</feature>
<reference evidence="9 10" key="1">
    <citation type="submission" date="2014-11" db="EMBL/GenBank/DDBJ databases">
        <title>Genetic blueprint of the zoonotic pathogen Toxocara canis.</title>
        <authorList>
            <person name="Zhu X.-Q."/>
            <person name="Korhonen P.K."/>
            <person name="Cai H."/>
            <person name="Young N.D."/>
            <person name="Nejsum P."/>
            <person name="von Samson-Himmelstjerna G."/>
            <person name="Boag P.R."/>
            <person name="Tan P."/>
            <person name="Li Q."/>
            <person name="Min J."/>
            <person name="Yang Y."/>
            <person name="Wang X."/>
            <person name="Fang X."/>
            <person name="Hall R.S."/>
            <person name="Hofmann A."/>
            <person name="Sternberg P.W."/>
            <person name="Jex A.R."/>
            <person name="Gasser R.B."/>
        </authorList>
    </citation>
    <scope>NUCLEOTIDE SEQUENCE [LARGE SCALE GENOMIC DNA]</scope>
    <source>
        <strain evidence="9">PN_DK_2014</strain>
    </source>
</reference>
<keyword evidence="3 7" id="KW-0812">Transmembrane</keyword>
<gene>
    <name evidence="9" type="primary">Spns1</name>
    <name evidence="9" type="ORF">Tcan_06205</name>
</gene>
<feature type="domain" description="Major facilitator superfamily (MFS) profile" evidence="8">
    <location>
        <begin position="8"/>
        <end position="449"/>
    </location>
</feature>
<feature type="transmembrane region" description="Helical" evidence="7">
    <location>
        <begin position="267"/>
        <end position="287"/>
    </location>
</feature>
<comment type="similarity">
    <text evidence="6">Belongs to the major facilitator superfamily. Spinster (TC 2.A.1.49) family.</text>
</comment>
<dbReference type="EMBL" id="JPKZ01001465">
    <property type="protein sequence ID" value="KHN81788.1"/>
    <property type="molecule type" value="Genomic_DNA"/>
</dbReference>
<organism evidence="9 10">
    <name type="scientific">Toxocara canis</name>
    <name type="common">Canine roundworm</name>
    <dbReference type="NCBI Taxonomy" id="6265"/>
    <lineage>
        <taxon>Eukaryota</taxon>
        <taxon>Metazoa</taxon>
        <taxon>Ecdysozoa</taxon>
        <taxon>Nematoda</taxon>
        <taxon>Chromadorea</taxon>
        <taxon>Rhabditida</taxon>
        <taxon>Spirurina</taxon>
        <taxon>Ascaridomorpha</taxon>
        <taxon>Ascaridoidea</taxon>
        <taxon>Toxocaridae</taxon>
        <taxon>Toxocara</taxon>
    </lineage>
</organism>
<feature type="transmembrane region" description="Helical" evidence="7">
    <location>
        <begin position="43"/>
        <end position="66"/>
    </location>
</feature>
<dbReference type="SUPFAM" id="SSF103473">
    <property type="entry name" value="MFS general substrate transporter"/>
    <property type="match status" value="2"/>
</dbReference>
<dbReference type="OrthoDB" id="6770063at2759"/>
<evidence type="ECO:0000256" key="1">
    <source>
        <dbReference type="ARBA" id="ARBA00004141"/>
    </source>
</evidence>
<feature type="transmembrane region" description="Helical" evidence="7">
    <location>
        <begin position="416"/>
        <end position="438"/>
    </location>
</feature>
<evidence type="ECO:0000313" key="9">
    <source>
        <dbReference type="EMBL" id="KHN81788.1"/>
    </source>
</evidence>
<dbReference type="InterPro" id="IPR036259">
    <property type="entry name" value="MFS_trans_sf"/>
</dbReference>
<protein>
    <submittedName>
        <fullName evidence="9">Protein spinster-like protein 1</fullName>
    </submittedName>
</protein>